<reference evidence="1" key="1">
    <citation type="submission" date="2013-07" db="EMBL/GenBank/DDBJ databases">
        <title>The genome of an arbuscular mycorrhizal fungus provides insights into the evolution of the oldest plant symbiosis.</title>
        <authorList>
            <consortium name="DOE Joint Genome Institute"/>
            <person name="Tisserant E."/>
            <person name="Malbreil M."/>
            <person name="Kuo A."/>
            <person name="Kohler A."/>
            <person name="Symeonidi A."/>
            <person name="Balestrini R."/>
            <person name="Charron P."/>
            <person name="Duensing N."/>
            <person name="Frei-dit-Frey N."/>
            <person name="Gianinazzi-Pearson V."/>
            <person name="Gilbert B."/>
            <person name="Handa Y."/>
            <person name="Hijri M."/>
            <person name="Kaul R."/>
            <person name="Kawaguchi M."/>
            <person name="Krajinski F."/>
            <person name="Lammers P."/>
            <person name="Lapierre D."/>
            <person name="Masclaux F.G."/>
            <person name="Murat C."/>
            <person name="Morin E."/>
            <person name="Ndikumana S."/>
            <person name="Pagni M."/>
            <person name="Petitpierre D."/>
            <person name="Requena N."/>
            <person name="Rosikiewicz P."/>
            <person name="Riley R."/>
            <person name="Saito K."/>
            <person name="San Clemente H."/>
            <person name="Shapiro H."/>
            <person name="van Tuinen D."/>
            <person name="Becard G."/>
            <person name="Bonfante P."/>
            <person name="Paszkowski U."/>
            <person name="Shachar-Hill Y."/>
            <person name="Young J.P."/>
            <person name="Sanders I.R."/>
            <person name="Henrissat B."/>
            <person name="Rensing S.A."/>
            <person name="Grigoriev I.V."/>
            <person name="Corradi N."/>
            <person name="Roux C."/>
            <person name="Martin F."/>
        </authorList>
    </citation>
    <scope>NUCLEOTIDE SEQUENCE</scope>
    <source>
        <strain evidence="1">DAOM 197198</strain>
    </source>
</reference>
<dbReference type="HOGENOM" id="CLU_3069883_0_0_1"/>
<accession>U9TT65</accession>
<evidence type="ECO:0000313" key="1">
    <source>
        <dbReference type="EMBL" id="ESA06531.1"/>
    </source>
</evidence>
<proteinExistence type="predicted"/>
<gene>
    <name evidence="1" type="ORF">GLOINDRAFT_34062</name>
</gene>
<dbReference type="EMBL" id="KI291503">
    <property type="protein sequence ID" value="ESA06531.1"/>
    <property type="molecule type" value="Genomic_DNA"/>
</dbReference>
<sequence length="53" mass="6321">MARLLSLSNNKPWLLRITVWRHLVTTPSSIFRHPNFVVVLKRDQRILARVIKE</sequence>
<name>U9TT65_RHIID</name>
<protein>
    <submittedName>
        <fullName evidence="1">Uncharacterized protein</fullName>
    </submittedName>
</protein>
<dbReference type="AlphaFoldDB" id="U9TT65"/>
<organism evidence="1">
    <name type="scientific">Rhizophagus irregularis (strain DAOM 181602 / DAOM 197198 / MUCL 43194)</name>
    <name type="common">Arbuscular mycorrhizal fungus</name>
    <name type="synonym">Glomus intraradices</name>
    <dbReference type="NCBI Taxonomy" id="747089"/>
    <lineage>
        <taxon>Eukaryota</taxon>
        <taxon>Fungi</taxon>
        <taxon>Fungi incertae sedis</taxon>
        <taxon>Mucoromycota</taxon>
        <taxon>Glomeromycotina</taxon>
        <taxon>Glomeromycetes</taxon>
        <taxon>Glomerales</taxon>
        <taxon>Glomeraceae</taxon>
        <taxon>Rhizophagus</taxon>
    </lineage>
</organism>